<sequence>MEVAMKKLPLVFSGCLLGLAGAGNLILDTLPVLSHLFSLIGLVLWIYFLILHLFNWKETKQELTKPSLLSGMATFPMAGMILSTYVFRLFPHLPLVAQGLWWFSFLLDLVLIAGFTIKFACPGRRVHATPSWTVLYVGIAVAALTYPLVGIIEIAYATLIFGFLLTFYLYPLIYSDLKKHPLPLALLGQEGIYCAPFSLLLASLIRVGGASLPTWLLIVMILASQSFFFFVLTRLPNILKQGFQPAFSALTFPTIITATSLKMAQGILKLPFLDYLVLAETVICLTILFFVLGAYLIWLRKKV</sequence>
<evidence type="ECO:0000256" key="2">
    <source>
        <dbReference type="ARBA" id="ARBA00022692"/>
    </source>
</evidence>
<feature type="transmembrane region" description="Helical" evidence="5">
    <location>
        <begin position="245"/>
        <end position="263"/>
    </location>
</feature>
<evidence type="ECO:0000256" key="5">
    <source>
        <dbReference type="SAM" id="Phobius"/>
    </source>
</evidence>
<gene>
    <name evidence="6" type="ORF">DF216_09420</name>
</gene>
<dbReference type="Proteomes" id="UP000289485">
    <property type="component" value="Unassembled WGS sequence"/>
</dbReference>
<evidence type="ECO:0000313" key="7">
    <source>
        <dbReference type="Proteomes" id="UP000289485"/>
    </source>
</evidence>
<reference evidence="6 7" key="1">
    <citation type="submission" date="2018-05" db="EMBL/GenBank/DDBJ databases">
        <title>Streptococcus from otitis media.</title>
        <authorList>
            <person name="Wayes A.M."/>
            <person name="Jakubovics N.S."/>
        </authorList>
    </citation>
    <scope>NUCLEOTIDE SEQUENCE [LARGE SCALE GENOMIC DNA]</scope>
    <source>
        <strain evidence="6 7">NU43</strain>
    </source>
</reference>
<feature type="transmembrane region" description="Helical" evidence="5">
    <location>
        <begin position="132"/>
        <end position="149"/>
    </location>
</feature>
<evidence type="ECO:0000256" key="1">
    <source>
        <dbReference type="ARBA" id="ARBA00004141"/>
    </source>
</evidence>
<dbReference type="InterPro" id="IPR004695">
    <property type="entry name" value="SLAC1/Mae1/Ssu1/TehA"/>
</dbReference>
<feature type="transmembrane region" description="Helical" evidence="5">
    <location>
        <begin position="99"/>
        <end position="120"/>
    </location>
</feature>
<feature type="transmembrane region" description="Helical" evidence="5">
    <location>
        <begin position="275"/>
        <end position="298"/>
    </location>
</feature>
<feature type="transmembrane region" description="Helical" evidence="5">
    <location>
        <begin position="155"/>
        <end position="174"/>
    </location>
</feature>
<dbReference type="GO" id="GO:0005886">
    <property type="term" value="C:plasma membrane"/>
    <property type="evidence" value="ECO:0007669"/>
    <property type="project" value="TreeGrafter"/>
</dbReference>
<dbReference type="PANTHER" id="PTHR37955:SF1">
    <property type="entry name" value="DEP DOMAIN-CONTAINING PROTEIN"/>
    <property type="match status" value="1"/>
</dbReference>
<dbReference type="GO" id="GO:0046583">
    <property type="term" value="F:monoatomic cation efflux transmembrane transporter activity"/>
    <property type="evidence" value="ECO:0007669"/>
    <property type="project" value="TreeGrafter"/>
</dbReference>
<dbReference type="InterPro" id="IPR052951">
    <property type="entry name" value="Tellurite_res_ion_channel"/>
</dbReference>
<feature type="transmembrane region" description="Helical" evidence="5">
    <location>
        <begin position="32"/>
        <end position="56"/>
    </location>
</feature>
<dbReference type="AlphaFoldDB" id="A0A4Q2FG12"/>
<dbReference type="EMBL" id="QEWJ01000014">
    <property type="protein sequence ID" value="RXX19962.1"/>
    <property type="molecule type" value="Genomic_DNA"/>
</dbReference>
<dbReference type="Pfam" id="PF03595">
    <property type="entry name" value="SLAC1"/>
    <property type="match status" value="1"/>
</dbReference>
<feature type="transmembrane region" description="Helical" evidence="5">
    <location>
        <begin position="68"/>
        <end position="87"/>
    </location>
</feature>
<protein>
    <submittedName>
        <fullName evidence="6">C4-dicarboxylate ABC transporter</fullName>
    </submittedName>
</protein>
<dbReference type="CDD" id="cd09325">
    <property type="entry name" value="TDT_C4-dicarb_trans"/>
    <property type="match status" value="1"/>
</dbReference>
<accession>A0A4Q2FG12</accession>
<comment type="subcellular location">
    <subcellularLocation>
        <location evidence="1">Membrane</location>
        <topology evidence="1">Multi-pass membrane protein</topology>
    </subcellularLocation>
</comment>
<name>A0A4Q2FG12_STROR</name>
<dbReference type="PANTHER" id="PTHR37955">
    <property type="entry name" value="TELLURITE RESISTANCE PROTEIN TEHA"/>
    <property type="match status" value="1"/>
</dbReference>
<keyword evidence="4 5" id="KW-0472">Membrane</keyword>
<feature type="transmembrane region" description="Helical" evidence="5">
    <location>
        <begin position="214"/>
        <end position="233"/>
    </location>
</feature>
<feature type="transmembrane region" description="Helical" evidence="5">
    <location>
        <begin position="186"/>
        <end position="208"/>
    </location>
</feature>
<keyword evidence="2 5" id="KW-0812">Transmembrane</keyword>
<organism evidence="6 7">
    <name type="scientific">Streptococcus oralis</name>
    <dbReference type="NCBI Taxonomy" id="1303"/>
    <lineage>
        <taxon>Bacteria</taxon>
        <taxon>Bacillati</taxon>
        <taxon>Bacillota</taxon>
        <taxon>Bacilli</taxon>
        <taxon>Lactobacillales</taxon>
        <taxon>Streptococcaceae</taxon>
        <taxon>Streptococcus</taxon>
    </lineage>
</organism>
<proteinExistence type="predicted"/>
<evidence type="ECO:0000256" key="3">
    <source>
        <dbReference type="ARBA" id="ARBA00022989"/>
    </source>
</evidence>
<evidence type="ECO:0000256" key="4">
    <source>
        <dbReference type="ARBA" id="ARBA00023136"/>
    </source>
</evidence>
<dbReference type="Gene3D" id="1.50.10.150">
    <property type="entry name" value="Voltage-dependent anion channel"/>
    <property type="match status" value="1"/>
</dbReference>
<comment type="caution">
    <text evidence="6">The sequence shown here is derived from an EMBL/GenBank/DDBJ whole genome shotgun (WGS) entry which is preliminary data.</text>
</comment>
<evidence type="ECO:0000313" key="6">
    <source>
        <dbReference type="EMBL" id="RXX19962.1"/>
    </source>
</evidence>
<keyword evidence="3 5" id="KW-1133">Transmembrane helix</keyword>
<dbReference type="InterPro" id="IPR038665">
    <property type="entry name" value="Voltage-dep_anion_channel_sf"/>
</dbReference>